<reference evidence="8 9" key="1">
    <citation type="submission" date="2017-03" db="EMBL/GenBank/DDBJ databases">
        <title>wgs assembly of Dolosigranulum pigrum KPL CDC strains.</title>
        <authorList>
            <person name="Brugger S.D."/>
            <person name="Pettigrew M."/>
            <person name="Kong Y."/>
            <person name="Lemon K.P."/>
        </authorList>
    </citation>
    <scope>NUCLEOTIDE SEQUENCE [LARGE SCALE GENOMIC DNA]</scope>
    <source>
        <strain evidence="8 9">KPL1931_CDC4294-98</strain>
    </source>
</reference>
<evidence type="ECO:0000256" key="5">
    <source>
        <dbReference type="ARBA" id="ARBA00023136"/>
    </source>
</evidence>
<keyword evidence="2 6" id="KW-1003">Cell membrane</keyword>
<feature type="transmembrane region" description="Helical" evidence="6">
    <location>
        <begin position="510"/>
        <end position="532"/>
    </location>
</feature>
<feature type="transmembrane region" description="Helical" evidence="6">
    <location>
        <begin position="101"/>
        <end position="131"/>
    </location>
</feature>
<protein>
    <recommendedName>
        <fullName evidence="7">ABC3 transporter permease C-terminal domain-containing protein</fullName>
    </recommendedName>
</protein>
<keyword evidence="6" id="KW-0813">Transport</keyword>
<feature type="transmembrane region" description="Helical" evidence="6">
    <location>
        <begin position="197"/>
        <end position="217"/>
    </location>
</feature>
<keyword evidence="5 6" id="KW-0472">Membrane</keyword>
<feature type="transmembrane region" description="Helical" evidence="6">
    <location>
        <begin position="237"/>
        <end position="257"/>
    </location>
</feature>
<dbReference type="GO" id="GO:0005886">
    <property type="term" value="C:plasma membrane"/>
    <property type="evidence" value="ECO:0007669"/>
    <property type="project" value="UniProtKB-SubCell"/>
</dbReference>
<dbReference type="InterPro" id="IPR003838">
    <property type="entry name" value="ABC3_permease_C"/>
</dbReference>
<evidence type="ECO:0000256" key="1">
    <source>
        <dbReference type="ARBA" id="ARBA00004651"/>
    </source>
</evidence>
<dbReference type="Pfam" id="PF02687">
    <property type="entry name" value="FtsX"/>
    <property type="match status" value="1"/>
</dbReference>
<dbReference type="EMBL" id="NAQV01000008">
    <property type="protein sequence ID" value="RAN64175.1"/>
    <property type="molecule type" value="Genomic_DNA"/>
</dbReference>
<keyword evidence="4 6" id="KW-1133">Transmembrane helix</keyword>
<feature type="transmembrane region" description="Helical" evidence="6">
    <location>
        <begin position="595"/>
        <end position="618"/>
    </location>
</feature>
<gene>
    <name evidence="8" type="ORF">B8A44_02650</name>
</gene>
<dbReference type="Proteomes" id="UP000249099">
    <property type="component" value="Unassembled WGS sequence"/>
</dbReference>
<dbReference type="InterPro" id="IPR052536">
    <property type="entry name" value="ABC-4_Integral_Memb_Prot"/>
</dbReference>
<feature type="domain" description="ABC3 transporter permease C-terminal" evidence="7">
    <location>
        <begin position="60"/>
        <end position="177"/>
    </location>
</feature>
<dbReference type="InterPro" id="IPR027022">
    <property type="entry name" value="ABC_permease_BceB-typ"/>
</dbReference>
<dbReference type="PANTHER" id="PTHR46795:SF3">
    <property type="entry name" value="ABC TRANSPORTER PERMEASE"/>
    <property type="match status" value="1"/>
</dbReference>
<feature type="transmembrane region" description="Helical" evidence="6">
    <location>
        <begin position="569"/>
        <end position="589"/>
    </location>
</feature>
<dbReference type="PIRSF" id="PIRSF018968">
    <property type="entry name" value="ABC_permease_BceB"/>
    <property type="match status" value="1"/>
</dbReference>
<evidence type="ECO:0000256" key="6">
    <source>
        <dbReference type="PIRNR" id="PIRNR018968"/>
    </source>
</evidence>
<evidence type="ECO:0000313" key="9">
    <source>
        <dbReference type="Proteomes" id="UP000249099"/>
    </source>
</evidence>
<evidence type="ECO:0000256" key="2">
    <source>
        <dbReference type="ARBA" id="ARBA00022475"/>
    </source>
</evidence>
<dbReference type="GO" id="GO:0055085">
    <property type="term" value="P:transmembrane transport"/>
    <property type="evidence" value="ECO:0007669"/>
    <property type="project" value="UniProtKB-UniRule"/>
</dbReference>
<evidence type="ECO:0000256" key="4">
    <source>
        <dbReference type="ARBA" id="ARBA00022989"/>
    </source>
</evidence>
<accession>A0A328KU66</accession>
<name>A0A328KU66_9LACT</name>
<dbReference type="AlphaFoldDB" id="A0A328KU66"/>
<evidence type="ECO:0000259" key="7">
    <source>
        <dbReference type="Pfam" id="PF02687"/>
    </source>
</evidence>
<feature type="transmembrane region" description="Helical" evidence="6">
    <location>
        <begin position="143"/>
        <end position="167"/>
    </location>
</feature>
<organism evidence="8 9">
    <name type="scientific">Dolosigranulum pigrum</name>
    <dbReference type="NCBI Taxonomy" id="29394"/>
    <lineage>
        <taxon>Bacteria</taxon>
        <taxon>Bacillati</taxon>
        <taxon>Bacillota</taxon>
        <taxon>Bacilli</taxon>
        <taxon>Lactobacillales</taxon>
        <taxon>Carnobacteriaceae</taxon>
        <taxon>Dolosigranulum</taxon>
    </lineage>
</organism>
<comment type="caution">
    <text evidence="8">The sequence shown here is derived from an EMBL/GenBank/DDBJ whole genome shotgun (WGS) entry which is preliminary data.</text>
</comment>
<keyword evidence="3 6" id="KW-0812">Transmembrane</keyword>
<evidence type="ECO:0000313" key="8">
    <source>
        <dbReference type="EMBL" id="RAN64175.1"/>
    </source>
</evidence>
<feature type="transmembrane region" description="Helical" evidence="6">
    <location>
        <begin position="60"/>
        <end position="80"/>
    </location>
</feature>
<feature type="transmembrane region" description="Helical" evidence="6">
    <location>
        <begin position="21"/>
        <end position="40"/>
    </location>
</feature>
<evidence type="ECO:0000256" key="3">
    <source>
        <dbReference type="ARBA" id="ARBA00022692"/>
    </source>
</evidence>
<feature type="transmembrane region" description="Helical" evidence="6">
    <location>
        <begin position="292"/>
        <end position="316"/>
    </location>
</feature>
<dbReference type="PANTHER" id="PTHR46795">
    <property type="entry name" value="ABC TRANSPORTER PERMEASE-RELATED-RELATED"/>
    <property type="match status" value="1"/>
</dbReference>
<comment type="subcellular location">
    <subcellularLocation>
        <location evidence="1 6">Cell membrane</location>
        <topology evidence="1 6">Multi-pass membrane protein</topology>
    </subcellularLocation>
</comment>
<dbReference type="RefSeq" id="WP_112789855.1">
    <property type="nucleotide sequence ID" value="NZ_NAQV01000008.1"/>
</dbReference>
<sequence>MTLGKFAFKNIKERLEQYMGYWLSCVTTVFIFFIFSMNQYHPELNQGPGAIATIMQAAQLIVLIFAIFFLSLSINAFLTDRKKDFGVLLMMGMSKRSLRQLILFENMLLGLTALGVGIGLGLIFGHLLILMMGYIIRVSEITYHFPAMSIVITVSLFSLIFLLLAVVQGRRITKQSIYDLMRVDTNEYEQVIYSKPLAYLGVISLVSGYLIANISLINRLFGGQIAWIQRMVHFTELHLVIGGLVTIGMFLLFSQFFKYFMDVLRRNKPFYFSGLNALWIAELKYRLSSNAVTMFVAALLLSSAFVTTIGTISLIATTEEEVSEEMPYDLMYYSDYPNNKLEAELTTVRQEHDRQNHPYTERLIRLYYDEASEVRFISQTDYNDAVLTNEQIQLSIGEVALIEAGEEELNEQLRIAGETLTVTDTAHQLFDSYRYNKLFVLNDASPLLTEQFLEGQAYLFHYEAGYDQTAARQISASLRDKLGPTLPDGGTYLLASKIERIDIEIYSYQLLTYVGSLLSFIFMVASGSLIYFRLLKNISRSKQIYTNLFKLGLDKKALWTIQLKQFRRLFFAPVVMAFVNCFFAINMLQELLHTSIWTLVLMIGVALLTFQFAFYYFAKEKLKEKIMLQIG</sequence>
<comment type="similarity">
    <text evidence="6">Belongs to the ABC-4 integral membrane protein family.</text>
</comment>
<proteinExistence type="inferred from homology"/>